<keyword evidence="3" id="KW-1185">Reference proteome</keyword>
<accession>A0ABT6WJL5</accession>
<name>A0ABT6WJL5_9ACTN</name>
<feature type="compositionally biased region" description="Basic and acidic residues" evidence="1">
    <location>
        <begin position="10"/>
        <end position="29"/>
    </location>
</feature>
<feature type="compositionally biased region" description="Low complexity" evidence="1">
    <location>
        <begin position="91"/>
        <end position="108"/>
    </location>
</feature>
<feature type="compositionally biased region" description="Basic and acidic residues" evidence="1">
    <location>
        <begin position="43"/>
        <end position="57"/>
    </location>
</feature>
<organism evidence="2 3">
    <name type="scientific">Actinoplanes sandaracinus</name>
    <dbReference type="NCBI Taxonomy" id="3045177"/>
    <lineage>
        <taxon>Bacteria</taxon>
        <taxon>Bacillati</taxon>
        <taxon>Actinomycetota</taxon>
        <taxon>Actinomycetes</taxon>
        <taxon>Micromonosporales</taxon>
        <taxon>Micromonosporaceae</taxon>
        <taxon>Actinoplanes</taxon>
    </lineage>
</organism>
<gene>
    <name evidence="2" type="ORF">QLQ12_15120</name>
</gene>
<feature type="region of interest" description="Disordered" evidence="1">
    <location>
        <begin position="301"/>
        <end position="390"/>
    </location>
</feature>
<evidence type="ECO:0000313" key="2">
    <source>
        <dbReference type="EMBL" id="MDI6099930.1"/>
    </source>
</evidence>
<feature type="compositionally biased region" description="Low complexity" evidence="1">
    <location>
        <begin position="252"/>
        <end position="270"/>
    </location>
</feature>
<sequence>MTMPSSVTGPDRRPDTEAAKRPGGRRAEGGADFGSALSAEMGRPGEDEREEPARTSDRAASSPAPGREAADRAAGTRDLASRAAAERAAAERAAVSRAATERAAISRASAERTADRAVANRAADRAADRAATERAADRAAAARAADGREAAQRAAGRDLKRPPVRDTTDRPAAGRDERLARKPTTPPATVRPTAPTGPGPHAAEARAGSPEQSRPAGTETAQVTVTEETAAPARPVSEEAVEPERKETGDETAAGTALAGAMASAMATAAPVPDEATTAPTAGTDALEVAGAAPVTVAAPQAGAGQAPAAPNPAAPHAAVTDQTAPQTGTVPAVQPGSGAPAQPTVGAGAPTATGQAAQPGAPAATGAAAQLTTPGQPTAGQPTAGPTAT</sequence>
<evidence type="ECO:0000256" key="1">
    <source>
        <dbReference type="SAM" id="MobiDB-lite"/>
    </source>
</evidence>
<feature type="compositionally biased region" description="Low complexity" evidence="1">
    <location>
        <begin position="339"/>
        <end position="390"/>
    </location>
</feature>
<protein>
    <submittedName>
        <fullName evidence="2">Uncharacterized protein</fullName>
    </submittedName>
</protein>
<feature type="compositionally biased region" description="Low complexity" evidence="1">
    <location>
        <begin position="216"/>
        <end position="233"/>
    </location>
</feature>
<feature type="compositionally biased region" description="Polar residues" evidence="1">
    <location>
        <begin position="321"/>
        <end position="330"/>
    </location>
</feature>
<evidence type="ECO:0000313" key="3">
    <source>
        <dbReference type="Proteomes" id="UP001241758"/>
    </source>
</evidence>
<feature type="region of interest" description="Disordered" evidence="1">
    <location>
        <begin position="1"/>
        <end position="285"/>
    </location>
</feature>
<feature type="non-terminal residue" evidence="2">
    <location>
        <position position="390"/>
    </location>
</feature>
<feature type="compositionally biased region" description="Basic and acidic residues" evidence="1">
    <location>
        <begin position="145"/>
        <end position="180"/>
    </location>
</feature>
<feature type="compositionally biased region" description="Low complexity" evidence="1">
    <location>
        <begin position="187"/>
        <end position="202"/>
    </location>
</feature>
<dbReference type="EMBL" id="JASCTH010000008">
    <property type="protein sequence ID" value="MDI6099930.1"/>
    <property type="molecule type" value="Genomic_DNA"/>
</dbReference>
<reference evidence="2 3" key="1">
    <citation type="submission" date="2023-05" db="EMBL/GenBank/DDBJ databases">
        <title>Actinoplanes sp. NEAU-A12 genome sequencing.</title>
        <authorList>
            <person name="Wang Z.-S."/>
        </authorList>
    </citation>
    <scope>NUCLEOTIDE SEQUENCE [LARGE SCALE GENOMIC DNA]</scope>
    <source>
        <strain evidence="2 3">NEAU-A12</strain>
    </source>
</reference>
<comment type="caution">
    <text evidence="2">The sequence shown here is derived from an EMBL/GenBank/DDBJ whole genome shotgun (WGS) entry which is preliminary data.</text>
</comment>
<dbReference type="Proteomes" id="UP001241758">
    <property type="component" value="Unassembled WGS sequence"/>
</dbReference>
<feature type="compositionally biased region" description="Basic and acidic residues" evidence="1">
    <location>
        <begin position="122"/>
        <end position="137"/>
    </location>
</feature>
<proteinExistence type="predicted"/>